<evidence type="ECO:0000313" key="4">
    <source>
        <dbReference type="Proteomes" id="UP001063698"/>
    </source>
</evidence>
<dbReference type="Pfam" id="PF16795">
    <property type="entry name" value="Phage_integr_3"/>
    <property type="match status" value="1"/>
</dbReference>
<protein>
    <recommendedName>
        <fullName evidence="2">Integrase SSV1 C-terminal domain-containing protein</fullName>
    </recommendedName>
</protein>
<organism evidence="3 4">
    <name type="scientific">Ignicoccus pacificus DSM 13166</name>
    <dbReference type="NCBI Taxonomy" id="940294"/>
    <lineage>
        <taxon>Archaea</taxon>
        <taxon>Thermoproteota</taxon>
        <taxon>Thermoprotei</taxon>
        <taxon>Desulfurococcales</taxon>
        <taxon>Desulfurococcaceae</taxon>
        <taxon>Ignicoccus</taxon>
    </lineage>
</organism>
<dbReference type="GO" id="GO:0003677">
    <property type="term" value="F:DNA binding"/>
    <property type="evidence" value="ECO:0007669"/>
    <property type="project" value="InterPro"/>
</dbReference>
<dbReference type="InterPro" id="IPR013762">
    <property type="entry name" value="Integrase-like_cat_sf"/>
</dbReference>
<sequence length="203" mass="24285">MVYSIVKVSLSFTPLLAILSVALGDPILRKLLLEWVSRALGNEVIELKPKPVLLLKWNEEFEAYLKERKGISEEQVNKYRSYFKRFFEGKVLNEEFVEEAASFPDWARVTFRHYVRWLQLERKIDSEFVEWALKKVPTRRYKTNVKIHEISFEEVSKALETLKRENERFYWLYRLLLESGIRLAHTLESLESWNPNEKVFVEP</sequence>
<dbReference type="GO" id="GO:0015074">
    <property type="term" value="P:DNA integration"/>
    <property type="evidence" value="ECO:0007669"/>
    <property type="project" value="InterPro"/>
</dbReference>
<proteinExistence type="predicted"/>
<feature type="domain" description="Integrase SSV1 C-terminal" evidence="2">
    <location>
        <begin position="150"/>
        <end position="199"/>
    </location>
</feature>
<dbReference type="AlphaFoldDB" id="A0A977KBI8"/>
<name>A0A977KBI8_9CREN</name>
<dbReference type="Gene3D" id="1.10.443.10">
    <property type="entry name" value="Intergrase catalytic core"/>
    <property type="match status" value="1"/>
</dbReference>
<evidence type="ECO:0000256" key="1">
    <source>
        <dbReference type="ARBA" id="ARBA00023172"/>
    </source>
</evidence>
<dbReference type="SUPFAM" id="SSF56349">
    <property type="entry name" value="DNA breaking-rejoining enzymes"/>
    <property type="match status" value="1"/>
</dbReference>
<reference evidence="3" key="1">
    <citation type="submission" date="2013-11" db="EMBL/GenBank/DDBJ databases">
        <title>Comparative genomics of Ignicoccus.</title>
        <authorList>
            <person name="Podar M."/>
        </authorList>
    </citation>
    <scope>NUCLEOTIDE SEQUENCE</scope>
    <source>
        <strain evidence="3">DSM 13166</strain>
    </source>
</reference>
<keyword evidence="4" id="KW-1185">Reference proteome</keyword>
<gene>
    <name evidence="3" type="ORF">IPA_01265</name>
</gene>
<dbReference type="KEGG" id="ipc:IPA_01265"/>
<dbReference type="GO" id="GO:0006310">
    <property type="term" value="P:DNA recombination"/>
    <property type="evidence" value="ECO:0007669"/>
    <property type="project" value="UniProtKB-KW"/>
</dbReference>
<dbReference type="Proteomes" id="UP001063698">
    <property type="component" value="Chromosome"/>
</dbReference>
<dbReference type="EMBL" id="CP006868">
    <property type="protein sequence ID" value="UXD22063.1"/>
    <property type="molecule type" value="Genomic_DNA"/>
</dbReference>
<accession>A0A977KBI8</accession>
<keyword evidence="1" id="KW-0233">DNA recombination</keyword>
<dbReference type="InterPro" id="IPR011010">
    <property type="entry name" value="DNA_brk_join_enz"/>
</dbReference>
<dbReference type="InterPro" id="IPR031857">
    <property type="entry name" value="Integrase_SSV1_C"/>
</dbReference>
<evidence type="ECO:0000313" key="3">
    <source>
        <dbReference type="EMBL" id="UXD22063.1"/>
    </source>
</evidence>
<evidence type="ECO:0000259" key="2">
    <source>
        <dbReference type="Pfam" id="PF16795"/>
    </source>
</evidence>